<gene>
    <name evidence="1" type="ORF">H6G24_02755</name>
</gene>
<proteinExistence type="predicted"/>
<dbReference type="EMBL" id="JACJQH010000003">
    <property type="protein sequence ID" value="MBD2194416.1"/>
    <property type="molecule type" value="Genomic_DNA"/>
</dbReference>
<sequence>MHIYSEAIALIPDEKQYKKNPIFLLSPLKKLTAKFIVVSVLINTIKLLPGLLFF</sequence>
<comment type="caution">
    <text evidence="1">The sequence shown here is derived from an EMBL/GenBank/DDBJ whole genome shotgun (WGS) entry which is preliminary data.</text>
</comment>
<evidence type="ECO:0000313" key="2">
    <source>
        <dbReference type="Proteomes" id="UP000658514"/>
    </source>
</evidence>
<organism evidence="1 2">
    <name type="scientific">Calothrix parietina FACHB-288</name>
    <dbReference type="NCBI Taxonomy" id="2692896"/>
    <lineage>
        <taxon>Bacteria</taxon>
        <taxon>Bacillati</taxon>
        <taxon>Cyanobacteriota</taxon>
        <taxon>Cyanophyceae</taxon>
        <taxon>Nostocales</taxon>
        <taxon>Calotrichaceae</taxon>
        <taxon>Calothrix</taxon>
    </lineage>
</organism>
<evidence type="ECO:0000313" key="1">
    <source>
        <dbReference type="EMBL" id="MBD2194416.1"/>
    </source>
</evidence>
<reference evidence="1 2" key="1">
    <citation type="journal article" date="2020" name="ISME J.">
        <title>Comparative genomics reveals insights into cyanobacterial evolution and habitat adaptation.</title>
        <authorList>
            <person name="Chen M.Y."/>
            <person name="Teng W.K."/>
            <person name="Zhao L."/>
            <person name="Hu C.X."/>
            <person name="Zhou Y.K."/>
            <person name="Han B.P."/>
            <person name="Song L.R."/>
            <person name="Shu W.S."/>
        </authorList>
    </citation>
    <scope>NUCLEOTIDE SEQUENCE [LARGE SCALE GENOMIC DNA]</scope>
    <source>
        <strain evidence="1 2">FACHB-288</strain>
    </source>
</reference>
<name>A0ABR8A3E3_9CYAN</name>
<dbReference type="Proteomes" id="UP000658514">
    <property type="component" value="Unassembled WGS sequence"/>
</dbReference>
<accession>A0ABR8A3E3</accession>
<protein>
    <submittedName>
        <fullName evidence="1">Uncharacterized protein</fullName>
    </submittedName>
</protein>
<keyword evidence="2" id="KW-1185">Reference proteome</keyword>
<dbReference type="RefSeq" id="WP_190538551.1">
    <property type="nucleotide sequence ID" value="NZ_CAWPNO010000062.1"/>
</dbReference>